<feature type="compositionally biased region" description="Basic and acidic residues" evidence="7">
    <location>
        <begin position="243"/>
        <end position="262"/>
    </location>
</feature>
<keyword evidence="5 6" id="KW-0472">Membrane</keyword>
<dbReference type="InterPro" id="IPR002994">
    <property type="entry name" value="Surf1/Shy1"/>
</dbReference>
<dbReference type="InterPro" id="IPR045214">
    <property type="entry name" value="Surf1/Surf4"/>
</dbReference>
<evidence type="ECO:0000256" key="2">
    <source>
        <dbReference type="ARBA" id="ARBA00007165"/>
    </source>
</evidence>
<evidence type="ECO:0000256" key="7">
    <source>
        <dbReference type="SAM" id="MobiDB-lite"/>
    </source>
</evidence>
<feature type="transmembrane region" description="Helical" evidence="6">
    <location>
        <begin position="12"/>
        <end position="30"/>
    </location>
</feature>
<dbReference type="GO" id="GO:0005886">
    <property type="term" value="C:plasma membrane"/>
    <property type="evidence" value="ECO:0007669"/>
    <property type="project" value="UniProtKB-SubCell"/>
</dbReference>
<evidence type="ECO:0000256" key="1">
    <source>
        <dbReference type="ARBA" id="ARBA00004370"/>
    </source>
</evidence>
<evidence type="ECO:0000313" key="9">
    <source>
        <dbReference type="Proteomes" id="UP000199034"/>
    </source>
</evidence>
<accession>A0A1G6SP90</accession>
<gene>
    <name evidence="8" type="ORF">SAMN05421872_106207</name>
</gene>
<feature type="region of interest" description="Disordered" evidence="7">
    <location>
        <begin position="243"/>
        <end position="320"/>
    </location>
</feature>
<dbReference type="CDD" id="cd06662">
    <property type="entry name" value="SURF1"/>
    <property type="match status" value="1"/>
</dbReference>
<proteinExistence type="inferred from homology"/>
<dbReference type="PANTHER" id="PTHR23427">
    <property type="entry name" value="SURFEIT LOCUS PROTEIN"/>
    <property type="match status" value="1"/>
</dbReference>
<comment type="similarity">
    <text evidence="2 6">Belongs to the SURF1 family.</text>
</comment>
<keyword evidence="6" id="KW-1003">Cell membrane</keyword>
<comment type="subcellular location">
    <subcellularLocation>
        <location evidence="6">Cell membrane</location>
        <topology evidence="6">Multi-pass membrane protein</topology>
    </subcellularLocation>
    <subcellularLocation>
        <location evidence="1">Membrane</location>
    </subcellularLocation>
</comment>
<evidence type="ECO:0000256" key="6">
    <source>
        <dbReference type="RuleBase" id="RU363076"/>
    </source>
</evidence>
<evidence type="ECO:0000256" key="5">
    <source>
        <dbReference type="ARBA" id="ARBA00023136"/>
    </source>
</evidence>
<sequence length="320" mass="34709">MRSFGFLLSRRWLLFAAAIAVVAYATWWLGEWQFHRLEDRKADNAVVRANEARDPAAVGDVLAPGREVDDGDEWRVVTATGTYAPADTVVVRYSASPRTEESGVDVVVPLVTDDGTALLVNRGWMPTINQGGDIGTVPEPPAGEVTVTGYVRADGSGDSTRVNDGSTRAVDSHAIGAALDREVYGGWVELRSEDPPAAEPLVAVELPELDNGPHFFYGLQWWFFGVLAIGGFGWFAYDEWRGGPSARRDRGSGKPGRPDRDARRARRERYKQAVAAEEARRRGQIPRSDPPSTGSIAPETYEAAGESRNAAARPNSSGSP</sequence>
<evidence type="ECO:0000313" key="8">
    <source>
        <dbReference type="EMBL" id="SDD18007.1"/>
    </source>
</evidence>
<keyword evidence="9" id="KW-1185">Reference proteome</keyword>
<dbReference type="EMBL" id="FMZM01000006">
    <property type="protein sequence ID" value="SDD18007.1"/>
    <property type="molecule type" value="Genomic_DNA"/>
</dbReference>
<keyword evidence="3 6" id="KW-0812">Transmembrane</keyword>
<dbReference type="Proteomes" id="UP000199034">
    <property type="component" value="Unassembled WGS sequence"/>
</dbReference>
<dbReference type="STRING" id="1045774.SAMN05421872_106207"/>
<keyword evidence="4 6" id="KW-1133">Transmembrane helix</keyword>
<protein>
    <recommendedName>
        <fullName evidence="6">SURF1-like protein</fullName>
    </recommendedName>
</protein>
<evidence type="ECO:0000256" key="4">
    <source>
        <dbReference type="ARBA" id="ARBA00022989"/>
    </source>
</evidence>
<dbReference type="OrthoDB" id="9807214at2"/>
<dbReference type="Pfam" id="PF02104">
    <property type="entry name" value="SURF1"/>
    <property type="match status" value="1"/>
</dbReference>
<reference evidence="8 9" key="1">
    <citation type="submission" date="2016-10" db="EMBL/GenBank/DDBJ databases">
        <authorList>
            <person name="de Groot N.N."/>
        </authorList>
    </citation>
    <scope>NUCLEOTIDE SEQUENCE [LARGE SCALE GENOMIC DNA]</scope>
    <source>
        <strain evidence="8 9">CGMCC 4.6858</strain>
    </source>
</reference>
<dbReference type="AlphaFoldDB" id="A0A1G6SP90"/>
<dbReference type="RefSeq" id="WP_090856227.1">
    <property type="nucleotide sequence ID" value="NZ_FMZM01000006.1"/>
</dbReference>
<dbReference type="PROSITE" id="PS50895">
    <property type="entry name" value="SURF1"/>
    <property type="match status" value="1"/>
</dbReference>
<organism evidence="8 9">
    <name type="scientific">Nocardioides lianchengensis</name>
    <dbReference type="NCBI Taxonomy" id="1045774"/>
    <lineage>
        <taxon>Bacteria</taxon>
        <taxon>Bacillati</taxon>
        <taxon>Actinomycetota</taxon>
        <taxon>Actinomycetes</taxon>
        <taxon>Propionibacteriales</taxon>
        <taxon>Nocardioidaceae</taxon>
        <taxon>Nocardioides</taxon>
    </lineage>
</organism>
<evidence type="ECO:0000256" key="3">
    <source>
        <dbReference type="ARBA" id="ARBA00022692"/>
    </source>
</evidence>
<name>A0A1G6SP90_9ACTN</name>
<feature type="transmembrane region" description="Helical" evidence="6">
    <location>
        <begin position="219"/>
        <end position="237"/>
    </location>
</feature>
<dbReference type="PANTHER" id="PTHR23427:SF2">
    <property type="entry name" value="SURFEIT LOCUS PROTEIN 1"/>
    <property type="match status" value="1"/>
</dbReference>